<dbReference type="PROSITE" id="PS51257">
    <property type="entry name" value="PROKAR_LIPOPROTEIN"/>
    <property type="match status" value="1"/>
</dbReference>
<gene>
    <name evidence="3" type="ORF">FEM03_17470</name>
</gene>
<feature type="region of interest" description="Disordered" evidence="1">
    <location>
        <begin position="26"/>
        <end position="111"/>
    </location>
</feature>
<dbReference type="OrthoDB" id="200389at2"/>
<evidence type="ECO:0008006" key="5">
    <source>
        <dbReference type="Google" id="ProtNLM"/>
    </source>
</evidence>
<proteinExistence type="predicted"/>
<protein>
    <recommendedName>
        <fullName evidence="5">Lipoprotein</fullName>
    </recommendedName>
</protein>
<feature type="compositionally biased region" description="Polar residues" evidence="1">
    <location>
        <begin position="46"/>
        <end position="58"/>
    </location>
</feature>
<feature type="signal peptide" evidence="2">
    <location>
        <begin position="1"/>
        <end position="19"/>
    </location>
</feature>
<dbReference type="AlphaFoldDB" id="A0A5R8KAU2"/>
<dbReference type="Proteomes" id="UP000306196">
    <property type="component" value="Unassembled WGS sequence"/>
</dbReference>
<accession>A0A5R8KAU2</accession>
<reference evidence="3 4" key="1">
    <citation type="submission" date="2019-05" db="EMBL/GenBank/DDBJ databases">
        <title>Verrucobacter flavum gen. nov., sp. nov. a new member of the family Verrucomicrobiaceae.</title>
        <authorList>
            <person name="Szuroczki S."/>
            <person name="Abbaszade G."/>
            <person name="Szabo A."/>
            <person name="Felfoldi T."/>
            <person name="Schumann P."/>
            <person name="Boka K."/>
            <person name="Keki Z."/>
            <person name="Toumi M."/>
            <person name="Toth E."/>
        </authorList>
    </citation>
    <scope>NUCLEOTIDE SEQUENCE [LARGE SCALE GENOMIC DNA]</scope>
    <source>
        <strain evidence="3 4">MG-N-17</strain>
    </source>
</reference>
<organism evidence="3 4">
    <name type="scientific">Phragmitibacter flavus</name>
    <dbReference type="NCBI Taxonomy" id="2576071"/>
    <lineage>
        <taxon>Bacteria</taxon>
        <taxon>Pseudomonadati</taxon>
        <taxon>Verrucomicrobiota</taxon>
        <taxon>Verrucomicrobiia</taxon>
        <taxon>Verrucomicrobiales</taxon>
        <taxon>Verrucomicrobiaceae</taxon>
        <taxon>Phragmitibacter</taxon>
    </lineage>
</organism>
<dbReference type="RefSeq" id="WP_138087575.1">
    <property type="nucleotide sequence ID" value="NZ_VAUV01000013.1"/>
</dbReference>
<evidence type="ECO:0000313" key="4">
    <source>
        <dbReference type="Proteomes" id="UP000306196"/>
    </source>
</evidence>
<keyword evidence="2" id="KW-0732">Signal</keyword>
<sequence length="158" mass="16100">MKNATLLKLIAAPFCLALASCASTEAPVRTPGGQSLDQAPPARFSPTVSDTSPQTGPDTSAIADDLPGTTTTTTTTTSPGTDVPAPPVETQPPVIAPGGGEQPVAPAAPSYGKPVPGRVGFVYPPGVEGKPENMVDVRDFTPGQKVRDPRTGKIFLVP</sequence>
<evidence type="ECO:0000256" key="1">
    <source>
        <dbReference type="SAM" id="MobiDB-lite"/>
    </source>
</evidence>
<keyword evidence="4" id="KW-1185">Reference proteome</keyword>
<dbReference type="EMBL" id="VAUV01000013">
    <property type="protein sequence ID" value="TLD69433.1"/>
    <property type="molecule type" value="Genomic_DNA"/>
</dbReference>
<evidence type="ECO:0000256" key="2">
    <source>
        <dbReference type="SAM" id="SignalP"/>
    </source>
</evidence>
<evidence type="ECO:0000313" key="3">
    <source>
        <dbReference type="EMBL" id="TLD69433.1"/>
    </source>
</evidence>
<name>A0A5R8KAU2_9BACT</name>
<comment type="caution">
    <text evidence="3">The sequence shown here is derived from an EMBL/GenBank/DDBJ whole genome shotgun (WGS) entry which is preliminary data.</text>
</comment>
<feature type="chain" id="PRO_5024410151" description="Lipoprotein" evidence="2">
    <location>
        <begin position="20"/>
        <end position="158"/>
    </location>
</feature>